<reference evidence="4" key="1">
    <citation type="journal article" date="2020" name="Stud. Mycol.">
        <title>101 Dothideomycetes genomes: a test case for predicting lifestyles and emergence of pathogens.</title>
        <authorList>
            <person name="Haridas S."/>
            <person name="Albert R."/>
            <person name="Binder M."/>
            <person name="Bloem J."/>
            <person name="Labutti K."/>
            <person name="Salamov A."/>
            <person name="Andreopoulos B."/>
            <person name="Baker S."/>
            <person name="Barry K."/>
            <person name="Bills G."/>
            <person name="Bluhm B."/>
            <person name="Cannon C."/>
            <person name="Castanera R."/>
            <person name="Culley D."/>
            <person name="Daum C."/>
            <person name="Ezra D."/>
            <person name="Gonzalez J."/>
            <person name="Henrissat B."/>
            <person name="Kuo A."/>
            <person name="Liang C."/>
            <person name="Lipzen A."/>
            <person name="Lutzoni F."/>
            <person name="Magnuson J."/>
            <person name="Mondo S."/>
            <person name="Nolan M."/>
            <person name="Ohm R."/>
            <person name="Pangilinan J."/>
            <person name="Park H.-J."/>
            <person name="Ramirez L."/>
            <person name="Alfaro M."/>
            <person name="Sun H."/>
            <person name="Tritt A."/>
            <person name="Yoshinaga Y."/>
            <person name="Zwiers L.-H."/>
            <person name="Turgeon B."/>
            <person name="Goodwin S."/>
            <person name="Spatafora J."/>
            <person name="Crous P."/>
            <person name="Grigoriev I."/>
        </authorList>
    </citation>
    <scope>NUCLEOTIDE SEQUENCE</scope>
    <source>
        <strain evidence="4">CBS 675.92</strain>
    </source>
</reference>
<dbReference type="InterPro" id="IPR000868">
    <property type="entry name" value="Isochorismatase-like_dom"/>
</dbReference>
<feature type="domain" description="Fe2OG dioxygenase" evidence="3">
    <location>
        <begin position="673"/>
        <end position="803"/>
    </location>
</feature>
<feature type="compositionally biased region" description="Low complexity" evidence="2">
    <location>
        <begin position="527"/>
        <end position="544"/>
    </location>
</feature>
<feature type="compositionally biased region" description="Basic and acidic residues" evidence="2">
    <location>
        <begin position="402"/>
        <end position="438"/>
    </location>
</feature>
<dbReference type="Gene3D" id="2.60.120.590">
    <property type="entry name" value="Alpha-ketoglutarate-dependent dioxygenase AlkB-like"/>
    <property type="match status" value="1"/>
</dbReference>
<dbReference type="PANTHER" id="PTHR31212:SF5">
    <property type="entry name" value="ISOCHORISMATASE FAMILY PROTEIN FAMILY (AFU_ORTHOLOGUE AFUA_3G14500)"/>
    <property type="match status" value="1"/>
</dbReference>
<dbReference type="InterPro" id="IPR037151">
    <property type="entry name" value="AlkB-like_sf"/>
</dbReference>
<feature type="compositionally biased region" description="Basic and acidic residues" evidence="2">
    <location>
        <begin position="467"/>
        <end position="482"/>
    </location>
</feature>
<dbReference type="AlphaFoldDB" id="A0A6A5TZP9"/>
<feature type="compositionally biased region" description="Polar residues" evidence="2">
    <location>
        <begin position="337"/>
        <end position="359"/>
    </location>
</feature>
<feature type="region of interest" description="Disordered" evidence="2">
    <location>
        <begin position="93"/>
        <end position="119"/>
    </location>
</feature>
<keyword evidence="5" id="KW-1185">Reference proteome</keyword>
<feature type="compositionally biased region" description="Acidic residues" evidence="2">
    <location>
        <begin position="284"/>
        <end position="295"/>
    </location>
</feature>
<feature type="region of interest" description="Disordered" evidence="2">
    <location>
        <begin position="278"/>
        <end position="552"/>
    </location>
</feature>
<dbReference type="InterPro" id="IPR036380">
    <property type="entry name" value="Isochorismatase-like_sf"/>
</dbReference>
<feature type="compositionally biased region" description="Low complexity" evidence="2">
    <location>
        <begin position="501"/>
        <end position="511"/>
    </location>
</feature>
<evidence type="ECO:0000256" key="2">
    <source>
        <dbReference type="SAM" id="MobiDB-lite"/>
    </source>
</evidence>
<organism evidence="4 5">
    <name type="scientific">Byssothecium circinans</name>
    <dbReference type="NCBI Taxonomy" id="147558"/>
    <lineage>
        <taxon>Eukaryota</taxon>
        <taxon>Fungi</taxon>
        <taxon>Dikarya</taxon>
        <taxon>Ascomycota</taxon>
        <taxon>Pezizomycotina</taxon>
        <taxon>Dothideomycetes</taxon>
        <taxon>Pleosporomycetidae</taxon>
        <taxon>Pleosporales</taxon>
        <taxon>Massarineae</taxon>
        <taxon>Massarinaceae</taxon>
        <taxon>Byssothecium</taxon>
    </lineage>
</organism>
<comment type="similarity">
    <text evidence="1">Belongs to the isochorismatase family.</text>
</comment>
<dbReference type="CDD" id="cd00431">
    <property type="entry name" value="cysteine_hydrolases"/>
    <property type="match status" value="1"/>
</dbReference>
<dbReference type="GO" id="GO:0006307">
    <property type="term" value="P:DNA alkylation repair"/>
    <property type="evidence" value="ECO:0007669"/>
    <property type="project" value="InterPro"/>
</dbReference>
<feature type="compositionally biased region" description="Acidic residues" evidence="2">
    <location>
        <begin position="94"/>
        <end position="103"/>
    </location>
</feature>
<dbReference type="InterPro" id="IPR036282">
    <property type="entry name" value="Glutathione-S-Trfase_C_sf"/>
</dbReference>
<feature type="region of interest" description="Disordered" evidence="2">
    <location>
        <begin position="721"/>
        <end position="750"/>
    </location>
</feature>
<evidence type="ECO:0000313" key="4">
    <source>
        <dbReference type="EMBL" id="KAF1957189.1"/>
    </source>
</evidence>
<dbReference type="InterPro" id="IPR027450">
    <property type="entry name" value="AlkB-like"/>
</dbReference>
<dbReference type="InterPro" id="IPR032854">
    <property type="entry name" value="ALKBH3"/>
</dbReference>
<dbReference type="GO" id="GO:0051213">
    <property type="term" value="F:dioxygenase activity"/>
    <property type="evidence" value="ECO:0007669"/>
    <property type="project" value="InterPro"/>
</dbReference>
<dbReference type="Gene3D" id="1.20.1050.10">
    <property type="match status" value="1"/>
</dbReference>
<evidence type="ECO:0000259" key="3">
    <source>
        <dbReference type="PROSITE" id="PS51471"/>
    </source>
</evidence>
<dbReference type="Pfam" id="PF13532">
    <property type="entry name" value="2OG-FeII_Oxy_2"/>
    <property type="match status" value="1"/>
</dbReference>
<dbReference type="Pfam" id="PF13410">
    <property type="entry name" value="GST_C_2"/>
    <property type="match status" value="1"/>
</dbReference>
<gene>
    <name evidence="4" type="ORF">CC80DRAFT_491994</name>
</gene>
<evidence type="ECO:0000313" key="5">
    <source>
        <dbReference type="Proteomes" id="UP000800035"/>
    </source>
</evidence>
<dbReference type="EMBL" id="ML976990">
    <property type="protein sequence ID" value="KAF1957189.1"/>
    <property type="molecule type" value="Genomic_DNA"/>
</dbReference>
<dbReference type="SUPFAM" id="SSF47616">
    <property type="entry name" value="GST C-terminal domain-like"/>
    <property type="match status" value="1"/>
</dbReference>
<dbReference type="PANTHER" id="PTHR31212">
    <property type="entry name" value="ALPHA-KETOGLUTARATE-DEPENDENT DIOXYGENASE ALKB HOMOLOG 3"/>
    <property type="match status" value="1"/>
</dbReference>
<dbReference type="InterPro" id="IPR005123">
    <property type="entry name" value="Oxoglu/Fe-dep_dioxygenase_dom"/>
</dbReference>
<dbReference type="Proteomes" id="UP000800035">
    <property type="component" value="Unassembled WGS sequence"/>
</dbReference>
<dbReference type="OrthoDB" id="445341at2759"/>
<dbReference type="SUPFAM" id="SSF51197">
    <property type="entry name" value="Clavaminate synthase-like"/>
    <property type="match status" value="1"/>
</dbReference>
<dbReference type="PROSITE" id="PS51471">
    <property type="entry name" value="FE2OG_OXY"/>
    <property type="match status" value="1"/>
</dbReference>
<dbReference type="Gene3D" id="3.40.50.850">
    <property type="entry name" value="Isochorismatase-like"/>
    <property type="match status" value="1"/>
</dbReference>
<feature type="compositionally biased region" description="Low complexity" evidence="2">
    <location>
        <begin position="730"/>
        <end position="741"/>
    </location>
</feature>
<name>A0A6A5TZP9_9PLEO</name>
<accession>A0A6A5TZP9</accession>
<evidence type="ECO:0000256" key="1">
    <source>
        <dbReference type="ARBA" id="ARBA00006336"/>
    </source>
</evidence>
<dbReference type="SUPFAM" id="SSF52499">
    <property type="entry name" value="Isochorismatase-like hydrolases"/>
    <property type="match status" value="1"/>
</dbReference>
<dbReference type="Pfam" id="PF00857">
    <property type="entry name" value="Isochorismatase"/>
    <property type="match status" value="1"/>
</dbReference>
<protein>
    <recommendedName>
        <fullName evidence="3">Fe2OG dioxygenase domain-containing protein</fullName>
    </recommendedName>
</protein>
<proteinExistence type="inferred from homology"/>
<sequence length="1083" mass="121001">MMSLLELVAQNQPHFQTHKALLVLGLQNDFLQPDGKLPVNLPNGFLDRIHTLIPAFRQQSSNVVWVKTIYEADRLASDPTTGEGDAVVVGGLADGEESTDDDNDLPKHLPPALSRSSKHKNRALDLLKRVSARRRTLQREELQTEATEAGAIPTEDDEELFLRQSAKSGPACLTNTPGADLIEEIEKTDTVVQTSHYSAFQGTSLLMILRARLVTELYICGCITNVSVLATVVDAARHGIKINVVEDCLGFRRRSRHRLALRRMEEFFDANIVTSDDVLYPKQEDEEDEEDEEEYSAPQTGNSQDEERLQGFVDSLRLADPKAPPASRHGRRRGESPTITASGHQRASSHTLVTESSATADRVSDEQFTDKLVQGAKVPGADQNKQGAAKNSLVQTKIRMRSRNDRSKKEDAKKEKAESSRKGAEASLRHPTKADKTTDPAVKSPKATSSADKLRPAALTKAIAKAESSDKLRESPSKDRSLKPSVSHSALFGETKDKSSASRVRLALSRSSKSDSKKEYPTQPSHSPARSTATLSSAASTQATDKVDPAKMVKSSKLKSLATFPTLGPDDRIAEGDSRILYDFFPPTRVHPTDRSRPLKDLIFTQLYNEVRWQKMLHQQGEVPRLVCCQGEFGADGSMPVYRHPTDQTLPLLHFSPKVQVIRKQAEKLVGHPLNHVLIQLYRSGNDCISEHSDKTLDIVKGSSIVNVSFGAQRTMRLRTKKSAADAKAAEASSDSDLSSANNNQRETQRVAMPHNSMFILGLASNEKWLHGIMADKRLPTERSEAENAYSGIRISLTFRHIGTFLDAKNRVIWGQGATSKDQREANDVINDDDEETERMVRAFSRENHSSTFNWTSHYGTGFDVLHLHAPPEDLPILFATNNRVDTTAVKIFLAEKGIEYTFCPPPTLAREYEVDRQIHFRDNDASHTEISIHVPVLAYLDRYYPLDTDARGNPCTGAAYEIFIQISALVKYWLNRDVPTYQADFEAQLEALEERAGFGPGPFVGGRRFSCADCQMWPALDEIVGEWEGWTEERFPRLTEYYRGVWRKKRSVKEVRAELPTIRKDEEDEWGREDVGEEEEAL</sequence>